<dbReference type="Pfam" id="PF01425">
    <property type="entry name" value="Amidase"/>
    <property type="match status" value="1"/>
</dbReference>
<reference evidence="2 3" key="1">
    <citation type="submission" date="2011-02" db="EMBL/GenBank/DDBJ databases">
        <title>The Genome Sequence of Sphaeroforma arctica JP610.</title>
        <authorList>
            <consortium name="The Broad Institute Genome Sequencing Platform"/>
            <person name="Russ C."/>
            <person name="Cuomo C."/>
            <person name="Young S.K."/>
            <person name="Zeng Q."/>
            <person name="Gargeya S."/>
            <person name="Alvarado L."/>
            <person name="Berlin A."/>
            <person name="Chapman S.B."/>
            <person name="Chen Z."/>
            <person name="Freedman E."/>
            <person name="Gellesch M."/>
            <person name="Goldberg J."/>
            <person name="Griggs A."/>
            <person name="Gujja S."/>
            <person name="Heilman E."/>
            <person name="Heiman D."/>
            <person name="Howarth C."/>
            <person name="Mehta T."/>
            <person name="Neiman D."/>
            <person name="Pearson M."/>
            <person name="Roberts A."/>
            <person name="Saif S."/>
            <person name="Shea T."/>
            <person name="Shenoy N."/>
            <person name="Sisk P."/>
            <person name="Stolte C."/>
            <person name="Sykes S."/>
            <person name="White J."/>
            <person name="Yandava C."/>
            <person name="Burger G."/>
            <person name="Gray M.W."/>
            <person name="Holland P.W.H."/>
            <person name="King N."/>
            <person name="Lang F.B.F."/>
            <person name="Roger A.J."/>
            <person name="Ruiz-Trillo I."/>
            <person name="Haas B."/>
            <person name="Nusbaum C."/>
            <person name="Birren B."/>
        </authorList>
    </citation>
    <scope>NUCLEOTIDE SEQUENCE [LARGE SCALE GENOMIC DNA]</scope>
    <source>
        <strain evidence="2 3">JP610</strain>
    </source>
</reference>
<keyword evidence="3" id="KW-1185">Reference proteome</keyword>
<proteinExistence type="predicted"/>
<dbReference type="STRING" id="667725.A0A0L0FHP2"/>
<sequence length="500" mass="55349">MSVVVFVLAAILLGLVYIFYQYNHDHTVQDCDRHSVLIAAINDADAKLRLSTVDLAEALRIRTVTSVEMVNLYIKQVETCNPYINAVCSKRYEGARAEARLADERLDTAVKDPSLRDTLPAFLGVPYIVKELHEYPGMSYTCGIPGREGMVGQKMHPVLKRMETAGGIALVSGNVSEGAMWAESFNPIYGYTHNPYDLTRTVGGSSGGNSALVTALCGSFSITADVGGSTRIPAMYNGVFGHKPSGGAIPNARSWPPCHGKVERYCQLGPTTRYAKDLMPLLRIMSHPLDISTELPDADAEERAYQEEQVVWHRKFDWPDVRTVDTKKLRYFVCYEQPGVVVGMRTQRSQCVINAQNKIVRTLERECGVTVQPITFNGFKKCFDIWAAMLGTANAKTPFKGIISQGKDTISPFWELLKWVVTWGRASDHTLPAIGLACAEVFNDLDPKRKEEMIKLGEELRDEINAVLGDDGVMVFQSLPTPAARHGALPNLLYFADYAT</sequence>
<evidence type="ECO:0000313" key="2">
    <source>
        <dbReference type="EMBL" id="KNC76297.1"/>
    </source>
</evidence>
<evidence type="ECO:0000259" key="1">
    <source>
        <dbReference type="Pfam" id="PF01425"/>
    </source>
</evidence>
<accession>A0A0L0FHP2</accession>
<dbReference type="EMBL" id="KQ243163">
    <property type="protein sequence ID" value="KNC76297.1"/>
    <property type="molecule type" value="Genomic_DNA"/>
</dbReference>
<dbReference type="RefSeq" id="XP_014150199.1">
    <property type="nucleotide sequence ID" value="XM_014294724.1"/>
</dbReference>
<dbReference type="AlphaFoldDB" id="A0A0L0FHP2"/>
<dbReference type="Proteomes" id="UP000054560">
    <property type="component" value="Unassembled WGS sequence"/>
</dbReference>
<dbReference type="OrthoDB" id="6428749at2759"/>
<dbReference type="PANTHER" id="PTHR43372">
    <property type="entry name" value="FATTY-ACID AMIDE HYDROLASE"/>
    <property type="match status" value="1"/>
</dbReference>
<evidence type="ECO:0000313" key="3">
    <source>
        <dbReference type="Proteomes" id="UP000054560"/>
    </source>
</evidence>
<feature type="domain" description="Amidase" evidence="1">
    <location>
        <begin position="68"/>
        <end position="305"/>
    </location>
</feature>
<dbReference type="InterPro" id="IPR023631">
    <property type="entry name" value="Amidase_dom"/>
</dbReference>
<name>A0A0L0FHP2_9EUKA</name>
<dbReference type="GO" id="GO:0012505">
    <property type="term" value="C:endomembrane system"/>
    <property type="evidence" value="ECO:0007669"/>
    <property type="project" value="TreeGrafter"/>
</dbReference>
<dbReference type="Gene3D" id="3.90.1300.10">
    <property type="entry name" value="Amidase signature (AS) domain"/>
    <property type="match status" value="1"/>
</dbReference>
<dbReference type="eggNOG" id="KOG1212">
    <property type="taxonomic scope" value="Eukaryota"/>
</dbReference>
<dbReference type="SUPFAM" id="SSF75304">
    <property type="entry name" value="Amidase signature (AS) enzymes"/>
    <property type="match status" value="1"/>
</dbReference>
<organism evidence="2 3">
    <name type="scientific">Sphaeroforma arctica JP610</name>
    <dbReference type="NCBI Taxonomy" id="667725"/>
    <lineage>
        <taxon>Eukaryota</taxon>
        <taxon>Ichthyosporea</taxon>
        <taxon>Ichthyophonida</taxon>
        <taxon>Sphaeroforma</taxon>
    </lineage>
</organism>
<protein>
    <recommendedName>
        <fullName evidence="1">Amidase domain-containing protein</fullName>
    </recommendedName>
</protein>
<feature type="non-terminal residue" evidence="2">
    <location>
        <position position="500"/>
    </location>
</feature>
<dbReference type="GeneID" id="25911701"/>
<dbReference type="InterPro" id="IPR036928">
    <property type="entry name" value="AS_sf"/>
</dbReference>
<dbReference type="InterPro" id="IPR052739">
    <property type="entry name" value="FAAH2"/>
</dbReference>
<dbReference type="PANTHER" id="PTHR43372:SF4">
    <property type="entry name" value="FATTY-ACID AMIDE HYDROLASE 2"/>
    <property type="match status" value="1"/>
</dbReference>
<gene>
    <name evidence="2" type="ORF">SARC_11197</name>
</gene>